<dbReference type="EMBL" id="JAGFOA010000003">
    <property type="protein sequence ID" value="MBO3663701.1"/>
    <property type="molecule type" value="Genomic_DNA"/>
</dbReference>
<name>A0A939QSA1_9MICO</name>
<keyword evidence="2" id="KW-1185">Reference proteome</keyword>
<proteinExistence type="predicted"/>
<dbReference type="Proteomes" id="UP000680132">
    <property type="component" value="Unassembled WGS sequence"/>
</dbReference>
<gene>
    <name evidence="1" type="ORF">J5V96_09255</name>
</gene>
<evidence type="ECO:0000313" key="1">
    <source>
        <dbReference type="EMBL" id="MBO3663701.1"/>
    </source>
</evidence>
<evidence type="ECO:0000313" key="2">
    <source>
        <dbReference type="Proteomes" id="UP000680132"/>
    </source>
</evidence>
<dbReference type="RefSeq" id="WP_208503052.1">
    <property type="nucleotide sequence ID" value="NZ_JAGFOA010000003.1"/>
</dbReference>
<sequence>MGEHEKADHAAQARQHIDWVHEWQSEEGATEATHLATALVAQAEATLALAEQQRIANLIAFLATRPDNHTQGRLQTEIRKGLGL</sequence>
<dbReference type="AlphaFoldDB" id="A0A939QSA1"/>
<comment type="caution">
    <text evidence="1">The sequence shown here is derived from an EMBL/GenBank/DDBJ whole genome shotgun (WGS) entry which is preliminary data.</text>
</comment>
<reference evidence="1" key="1">
    <citation type="submission" date="2021-03" db="EMBL/GenBank/DDBJ databases">
        <title>Microbacterium sp. nov., a novel actinobacterium isolated from cow dung.</title>
        <authorList>
            <person name="Zhang L."/>
        </authorList>
    </citation>
    <scope>NUCLEOTIDE SEQUENCE</scope>
    <source>
        <strain evidence="1">NEAU-LLB</strain>
    </source>
</reference>
<organism evidence="1 2">
    <name type="scientific">Microbacterium stercoris</name>
    <dbReference type="NCBI Taxonomy" id="2820289"/>
    <lineage>
        <taxon>Bacteria</taxon>
        <taxon>Bacillati</taxon>
        <taxon>Actinomycetota</taxon>
        <taxon>Actinomycetes</taxon>
        <taxon>Micrococcales</taxon>
        <taxon>Microbacteriaceae</taxon>
        <taxon>Microbacterium</taxon>
    </lineage>
</organism>
<accession>A0A939QSA1</accession>
<protein>
    <submittedName>
        <fullName evidence="1">Uncharacterized protein</fullName>
    </submittedName>
</protein>